<evidence type="ECO:0000313" key="4">
    <source>
        <dbReference type="EMBL" id="MCS5708849.1"/>
    </source>
</evidence>
<dbReference type="OrthoDB" id="9812921at2"/>
<dbReference type="EMBL" id="LKHV02000001">
    <property type="protein sequence ID" value="MCS5708849.1"/>
    <property type="molecule type" value="Genomic_DNA"/>
</dbReference>
<reference evidence="3" key="1">
    <citation type="submission" date="2015-09" db="EMBL/GenBank/DDBJ databases">
        <title>Draft Genome Sequences of Two Novel Amoeba-resistant Intranuclear Bacteria, Candidatus Berkiella cookevillensis and Candidatus Berkiella aquae.</title>
        <authorList>
            <person name="Mehari Y.T."/>
            <person name="Arivett B.A."/>
            <person name="Farone A.L."/>
            <person name="Gunderson J.H."/>
            <person name="Farone M.B."/>
        </authorList>
    </citation>
    <scope>NUCLEOTIDE SEQUENCE [LARGE SCALE GENOMIC DNA]</scope>
    <source>
        <strain evidence="3">CC99</strain>
    </source>
</reference>
<dbReference type="GO" id="GO:0004252">
    <property type="term" value="F:serine-type endopeptidase activity"/>
    <property type="evidence" value="ECO:0007669"/>
    <property type="project" value="TreeGrafter"/>
</dbReference>
<dbReference type="AlphaFoldDB" id="A0A0Q9YT81"/>
<proteinExistence type="predicted"/>
<organism evidence="3">
    <name type="scientific">Candidatus Berkiella cookevillensis</name>
    <dbReference type="NCBI Taxonomy" id="437022"/>
    <lineage>
        <taxon>Bacteria</taxon>
        <taxon>Pseudomonadati</taxon>
        <taxon>Pseudomonadota</taxon>
        <taxon>Gammaproteobacteria</taxon>
        <taxon>Candidatus Berkiellales</taxon>
        <taxon>Candidatus Berkiellaceae</taxon>
        <taxon>Candidatus Berkiella</taxon>
    </lineage>
</organism>
<comment type="caution">
    <text evidence="3">The sequence shown here is derived from an EMBL/GenBank/DDBJ whole genome shotgun (WGS) entry which is preliminary data.</text>
</comment>
<evidence type="ECO:0000259" key="2">
    <source>
        <dbReference type="Pfam" id="PF00326"/>
    </source>
</evidence>
<protein>
    <submittedName>
        <fullName evidence="4">Alpha/beta fold hydrolase</fullName>
    </submittedName>
    <submittedName>
        <fullName evidence="3">Esterase</fullName>
    </submittedName>
</protein>
<evidence type="ECO:0000313" key="3">
    <source>
        <dbReference type="EMBL" id="KRG19235.1"/>
    </source>
</evidence>
<gene>
    <name evidence="3" type="ORF">CC99x_00757</name>
    <name evidence="4" type="ORF">CC99x_008015</name>
</gene>
<sequence length="641" mass="73697">MFPLIPKATIFKDPDYSLVKLSPQAEWISSIYSTHDKKQLRIQKLNNEEECLTLCEEGYFSDYWWIHTNQHILYLKSSEQYGTELICYSLLENKKTSLCKGAFIKWVEAIPNSAKAIVCLTDKNSKNYKLYIADATTNQFELFYYDAEFSDYIIDTKGDVRFGIRINQDGGEIVDLSHSTVAHQWKSIYQFNQHDMMLMHRFNELKPRLSAKSLYFVSSQSSHCAQLFAYHLQTSQLSVLAQDEKADIIKFIWHPNTHAVIACHSEHSYIKWFGLKSDIEQHLLLLTKFKNNHFHIVSQSMDNQHWIIAHHSDTKPIQYSHYDLATQQLVPLFQENIKHYRSNTETIWLKAKDGLDLHALFTKASTQSSTQSQAPLVALIHGGPHSRDFWGWQPVHQFLSNRGYHVLSLNFRGSIGFGKAHLEAGNGEWGGKILEDIKQSVEYFLALQSVDPAKIAIMGTSFGGYAAMMSLIKYPDFYRCAVDLMGPVDLNALIAQLPPEWKNNHALINKIFNCDVASDEGKKQLQEISPLKHYHKIKKPLLMGHGKRDVIVRYTETVKFIEKLSHQDIPVSGVLFNQEGHQLNNANNRIFWYGCVERFLNKWLKGASEDSALVLNQNIEIIKDDFNILSDTQAEKLSETI</sequence>
<dbReference type="RefSeq" id="WP_057623847.1">
    <property type="nucleotide sequence ID" value="NZ_LKHV02000001.1"/>
</dbReference>
<name>A0A0Q9YT81_9GAMM</name>
<keyword evidence="5" id="KW-1185">Reference proteome</keyword>
<dbReference type="InterPro" id="IPR001375">
    <property type="entry name" value="Peptidase_S9_cat"/>
</dbReference>
<reference evidence="4" key="3">
    <citation type="submission" date="2021-06" db="EMBL/GenBank/DDBJ databases">
        <title>Genomic Description and Analysis of Intracellular Bacteria, Candidatus Berkiella cookevillensis and Candidatus Berkiella aquae.</title>
        <authorList>
            <person name="Kidane D.T."/>
            <person name="Mehari Y.T."/>
            <person name="Rice F.C."/>
            <person name="Arivett B.A."/>
            <person name="Farone A.L."/>
            <person name="Berk S.G."/>
            <person name="Farone M.B."/>
        </authorList>
    </citation>
    <scope>NUCLEOTIDE SEQUENCE</scope>
    <source>
        <strain evidence="4">CC99</strain>
    </source>
</reference>
<dbReference type="STRING" id="437022.CC99x_00757"/>
<dbReference type="EMBL" id="LKHV01000003">
    <property type="protein sequence ID" value="KRG19235.1"/>
    <property type="molecule type" value="Genomic_DNA"/>
</dbReference>
<dbReference type="Gene3D" id="3.40.50.1820">
    <property type="entry name" value="alpha/beta hydrolase"/>
    <property type="match status" value="1"/>
</dbReference>
<dbReference type="Proteomes" id="UP000051494">
    <property type="component" value="Unassembled WGS sequence"/>
</dbReference>
<evidence type="ECO:0000313" key="5">
    <source>
        <dbReference type="Proteomes" id="UP000051494"/>
    </source>
</evidence>
<evidence type="ECO:0000256" key="1">
    <source>
        <dbReference type="ARBA" id="ARBA00022801"/>
    </source>
</evidence>
<dbReference type="PANTHER" id="PTHR42776">
    <property type="entry name" value="SERINE PEPTIDASE S9 FAMILY MEMBER"/>
    <property type="match status" value="1"/>
</dbReference>
<dbReference type="SUPFAM" id="SSF82171">
    <property type="entry name" value="DPP6 N-terminal domain-like"/>
    <property type="match status" value="1"/>
</dbReference>
<dbReference type="Pfam" id="PF00326">
    <property type="entry name" value="Peptidase_S9"/>
    <property type="match status" value="1"/>
</dbReference>
<dbReference type="GO" id="GO:0006508">
    <property type="term" value="P:proteolysis"/>
    <property type="evidence" value="ECO:0007669"/>
    <property type="project" value="InterPro"/>
</dbReference>
<dbReference type="SUPFAM" id="SSF53474">
    <property type="entry name" value="alpha/beta-Hydrolases"/>
    <property type="match status" value="1"/>
</dbReference>
<dbReference type="PANTHER" id="PTHR42776:SF27">
    <property type="entry name" value="DIPEPTIDYL PEPTIDASE FAMILY MEMBER 6"/>
    <property type="match status" value="1"/>
</dbReference>
<keyword evidence="1 4" id="KW-0378">Hydrolase</keyword>
<accession>A0A0Q9YT81</accession>
<dbReference type="InterPro" id="IPR029058">
    <property type="entry name" value="AB_hydrolase_fold"/>
</dbReference>
<feature type="domain" description="Peptidase S9 prolyl oligopeptidase catalytic" evidence="2">
    <location>
        <begin position="396"/>
        <end position="606"/>
    </location>
</feature>
<reference evidence="4" key="2">
    <citation type="journal article" date="2016" name="Genome Announc.">
        <title>Draft Genome Sequences of Two Novel Amoeba-Resistant Intranuclear Bacteria, 'Candidatus Berkiella cookevillensis' and 'Candidatus Berkiella aquae'.</title>
        <authorList>
            <person name="Mehari Y.T."/>
            <person name="Arivett B.A."/>
            <person name="Farone A.L."/>
            <person name="Gunderson J.H."/>
            <person name="Farone M.B."/>
        </authorList>
    </citation>
    <scope>NUCLEOTIDE SEQUENCE</scope>
    <source>
        <strain evidence="4">CC99</strain>
    </source>
</reference>